<feature type="region of interest" description="Disordered" evidence="1">
    <location>
        <begin position="144"/>
        <end position="204"/>
    </location>
</feature>
<dbReference type="EMBL" id="CAJVRL010000084">
    <property type="protein sequence ID" value="CAG8958697.1"/>
    <property type="molecule type" value="Genomic_DNA"/>
</dbReference>
<keyword evidence="3" id="KW-1185">Reference proteome</keyword>
<dbReference type="Proteomes" id="UP000696280">
    <property type="component" value="Unassembled WGS sequence"/>
</dbReference>
<organism evidence="2 3">
    <name type="scientific">Hymenoscyphus fraxineus</name>
    <dbReference type="NCBI Taxonomy" id="746836"/>
    <lineage>
        <taxon>Eukaryota</taxon>
        <taxon>Fungi</taxon>
        <taxon>Dikarya</taxon>
        <taxon>Ascomycota</taxon>
        <taxon>Pezizomycotina</taxon>
        <taxon>Leotiomycetes</taxon>
        <taxon>Helotiales</taxon>
        <taxon>Helotiaceae</taxon>
        <taxon>Hymenoscyphus</taxon>
    </lineage>
</organism>
<evidence type="ECO:0000313" key="3">
    <source>
        <dbReference type="Proteomes" id="UP000696280"/>
    </source>
</evidence>
<protein>
    <submittedName>
        <fullName evidence="2">Uncharacterized protein</fullName>
    </submittedName>
</protein>
<proteinExistence type="predicted"/>
<dbReference type="AlphaFoldDB" id="A0A9N9L708"/>
<evidence type="ECO:0000256" key="1">
    <source>
        <dbReference type="SAM" id="MobiDB-lite"/>
    </source>
</evidence>
<name>A0A9N9L708_9HELO</name>
<feature type="compositionally biased region" description="Basic residues" evidence="1">
    <location>
        <begin position="173"/>
        <end position="182"/>
    </location>
</feature>
<gene>
    <name evidence="2" type="ORF">HYFRA_00011539</name>
</gene>
<evidence type="ECO:0000313" key="2">
    <source>
        <dbReference type="EMBL" id="CAG8958697.1"/>
    </source>
</evidence>
<sequence>MIPSVVYQHPGPCLQAPVITATAPSFYSQCTNVYVPTAVPAAVQAAVQAAVPAKPFAPQRSRTPALPPKHGFKVEPGAAAAVPAPAAVVKQSVSEPSRGTSIKPRGFSSSRCWARTSAYCRYANLGDHVLYNQSTVPSRAQLPAVAGSGGNSRPRVFPTIPEPTVKKTTANSRAKRGPKKASTKGAKPVGVKKPSTVEESSAVENSYVAPENLQAMCRIN</sequence>
<reference evidence="2" key="1">
    <citation type="submission" date="2021-07" db="EMBL/GenBank/DDBJ databases">
        <authorList>
            <person name="Durling M."/>
        </authorList>
    </citation>
    <scope>NUCLEOTIDE SEQUENCE</scope>
</reference>
<comment type="caution">
    <text evidence="2">The sequence shown here is derived from an EMBL/GenBank/DDBJ whole genome shotgun (WGS) entry which is preliminary data.</text>
</comment>
<accession>A0A9N9L708</accession>